<dbReference type="AlphaFoldDB" id="A0A2I4B608"/>
<dbReference type="GO" id="GO:0005737">
    <property type="term" value="C:cytoplasm"/>
    <property type="evidence" value="ECO:0007669"/>
    <property type="project" value="TreeGrafter"/>
</dbReference>
<gene>
    <name evidence="2" type="primary">airim</name>
</gene>
<dbReference type="RefSeq" id="XP_013863177.1">
    <property type="nucleotide sequence ID" value="XM_014007723.1"/>
</dbReference>
<dbReference type="Proteomes" id="UP000192220">
    <property type="component" value="Unplaced"/>
</dbReference>
<dbReference type="OrthoDB" id="6605214at2759"/>
<dbReference type="InterPro" id="IPR029159">
    <property type="entry name" value="CA109-like"/>
</dbReference>
<reference evidence="2" key="1">
    <citation type="submission" date="2025-08" db="UniProtKB">
        <authorList>
            <consortium name="RefSeq"/>
        </authorList>
    </citation>
    <scope>IDENTIFICATION</scope>
</reference>
<evidence type="ECO:0000313" key="1">
    <source>
        <dbReference type="Proteomes" id="UP000192220"/>
    </source>
</evidence>
<dbReference type="Pfam" id="PF15011">
    <property type="entry name" value="CA109-like"/>
    <property type="match status" value="1"/>
</dbReference>
<dbReference type="FunCoup" id="A0A2I4B608">
    <property type="interactions" value="1563"/>
</dbReference>
<dbReference type="GO" id="GO:0005634">
    <property type="term" value="C:nucleus"/>
    <property type="evidence" value="ECO:0007669"/>
    <property type="project" value="TreeGrafter"/>
</dbReference>
<sequence length="207" mass="23601">MSSSAVSCLREALRRSFVTLENQRSVWSGVLADCSPLMDSLGNLAEQMSALSRVQLSDTPLRIFPDLQDRLRSKLLQDTDTVLGRVRDKMTELQTVRDSISKQVSAVLQLYEQNSDSLDLSVMTERCAAAPSLADMLEWLQDAERFYRQQFLQRKTLLQTLRLDHLHLLESAPRRWKSLDCPGSDQQITDTLCRLAFFMESQYPGPT</sequence>
<dbReference type="STRING" id="52670.A0A2I4B608"/>
<dbReference type="PANTHER" id="PTHR16234">
    <property type="entry name" value="SIMILAR TO HYPOTHETICAL PROTEIN FLJ20508"/>
    <property type="match status" value="1"/>
</dbReference>
<proteinExistence type="predicted"/>
<dbReference type="KEGG" id="alim:106517041"/>
<dbReference type="CTD" id="54955"/>
<protein>
    <submittedName>
        <fullName evidence="2">AFG2-interacting ribosome maturation factor</fullName>
    </submittedName>
</protein>
<evidence type="ECO:0000313" key="2">
    <source>
        <dbReference type="RefSeq" id="XP_013863177.1"/>
    </source>
</evidence>
<accession>A0A2I4B608</accession>
<keyword evidence="1" id="KW-1185">Reference proteome</keyword>
<name>A0A2I4B608_AUSLI</name>
<dbReference type="InParanoid" id="A0A2I4B608"/>
<organism evidence="1 2">
    <name type="scientific">Austrofundulus limnaeus</name>
    <name type="common">Annual killifish</name>
    <dbReference type="NCBI Taxonomy" id="52670"/>
    <lineage>
        <taxon>Eukaryota</taxon>
        <taxon>Metazoa</taxon>
        <taxon>Chordata</taxon>
        <taxon>Craniata</taxon>
        <taxon>Vertebrata</taxon>
        <taxon>Euteleostomi</taxon>
        <taxon>Actinopterygii</taxon>
        <taxon>Neopterygii</taxon>
        <taxon>Teleostei</taxon>
        <taxon>Neoteleostei</taxon>
        <taxon>Acanthomorphata</taxon>
        <taxon>Ovalentaria</taxon>
        <taxon>Atherinomorphae</taxon>
        <taxon>Cyprinodontiformes</taxon>
        <taxon>Rivulidae</taxon>
        <taxon>Austrofundulus</taxon>
    </lineage>
</organism>
<dbReference type="PANTHER" id="PTHR16234:SF5">
    <property type="entry name" value="AFG2-INTERACTING RIBOSOME MATURATION FACTOR"/>
    <property type="match status" value="1"/>
</dbReference>